<reference evidence="4" key="2">
    <citation type="submission" date="2023-05" db="EMBL/GenBank/DDBJ databases">
        <authorList>
            <consortium name="Lawrence Berkeley National Laboratory"/>
            <person name="Steindorff A."/>
            <person name="Hensen N."/>
            <person name="Bonometti L."/>
            <person name="Westerberg I."/>
            <person name="Brannstrom I.O."/>
            <person name="Guillou S."/>
            <person name="Cros-Aarteil S."/>
            <person name="Calhoun S."/>
            <person name="Haridas S."/>
            <person name="Kuo A."/>
            <person name="Mondo S."/>
            <person name="Pangilinan J."/>
            <person name="Riley R."/>
            <person name="Labutti K."/>
            <person name="Andreopoulos B."/>
            <person name="Lipzen A."/>
            <person name="Chen C."/>
            <person name="Yanf M."/>
            <person name="Daum C."/>
            <person name="Ng V."/>
            <person name="Clum A."/>
            <person name="Ohm R."/>
            <person name="Martin F."/>
            <person name="Silar P."/>
            <person name="Natvig D."/>
            <person name="Lalanne C."/>
            <person name="Gautier V."/>
            <person name="Ament-Velasquez S.L."/>
            <person name="Kruys A."/>
            <person name="Hutchinson M.I."/>
            <person name="Powell A.J."/>
            <person name="Barry K."/>
            <person name="Miller A.N."/>
            <person name="Grigoriev I.V."/>
            <person name="Debuchy R."/>
            <person name="Gladieux P."/>
            <person name="Thoren M.H."/>
            <person name="Johannesson H."/>
        </authorList>
    </citation>
    <scope>NUCLEOTIDE SEQUENCE</scope>
    <source>
        <strain evidence="4">PSN293</strain>
    </source>
</reference>
<dbReference type="PRINTS" id="PR00081">
    <property type="entry name" value="GDHRDH"/>
</dbReference>
<keyword evidence="2" id="KW-0521">NADP</keyword>
<dbReference type="CDD" id="cd05325">
    <property type="entry name" value="carb_red_sniffer_like_SDR_c"/>
    <property type="match status" value="1"/>
</dbReference>
<protein>
    <submittedName>
        <fullName evidence="4">Short-chain dehydrogenases/ reductase</fullName>
    </submittedName>
</protein>
<organism evidence="4 5">
    <name type="scientific">Rhypophila decipiens</name>
    <dbReference type="NCBI Taxonomy" id="261697"/>
    <lineage>
        <taxon>Eukaryota</taxon>
        <taxon>Fungi</taxon>
        <taxon>Dikarya</taxon>
        <taxon>Ascomycota</taxon>
        <taxon>Pezizomycotina</taxon>
        <taxon>Sordariomycetes</taxon>
        <taxon>Sordariomycetidae</taxon>
        <taxon>Sordariales</taxon>
        <taxon>Naviculisporaceae</taxon>
        <taxon>Rhypophila</taxon>
    </lineage>
</organism>
<dbReference type="GO" id="GO:0016491">
    <property type="term" value="F:oxidoreductase activity"/>
    <property type="evidence" value="ECO:0007669"/>
    <property type="project" value="UniProtKB-KW"/>
</dbReference>
<dbReference type="PROSITE" id="PS00061">
    <property type="entry name" value="ADH_SHORT"/>
    <property type="match status" value="1"/>
</dbReference>
<dbReference type="PANTHER" id="PTHR43544">
    <property type="entry name" value="SHORT-CHAIN DEHYDROGENASE/REDUCTASE"/>
    <property type="match status" value="1"/>
</dbReference>
<evidence type="ECO:0000256" key="1">
    <source>
        <dbReference type="ARBA" id="ARBA00006484"/>
    </source>
</evidence>
<dbReference type="EMBL" id="MU858167">
    <property type="protein sequence ID" value="KAK4210727.1"/>
    <property type="molecule type" value="Genomic_DNA"/>
</dbReference>
<sequence>MSSYLITGSSRGLGLQIVTELLKTPSSKVIATARNTKKSAGLQDLAAQYPTDRLVLVDLDVTSETSIAAAVEAVSKILPGGLDHLISNAGVNDLALIPFEEVDLTLFKEEIDFSLISTILLLRGFLPLVKKSSTKKIIQISSVLGSVELAGYMPGLTPTYSVGKAALNMLIRKWGASLKNEGVTTLLAHPGWVKATDIGGAIAEWMEKYAPETKSVTPEEAAAGVVKVLNEKTFEDSGSFFNYDGTKLPW</sequence>
<dbReference type="Gene3D" id="3.40.50.720">
    <property type="entry name" value="NAD(P)-binding Rossmann-like Domain"/>
    <property type="match status" value="1"/>
</dbReference>
<evidence type="ECO:0000256" key="3">
    <source>
        <dbReference type="ARBA" id="ARBA00023002"/>
    </source>
</evidence>
<evidence type="ECO:0000256" key="2">
    <source>
        <dbReference type="ARBA" id="ARBA00022857"/>
    </source>
</evidence>
<proteinExistence type="inferred from homology"/>
<reference evidence="4" key="1">
    <citation type="journal article" date="2023" name="Mol. Phylogenet. Evol.">
        <title>Genome-scale phylogeny and comparative genomics of the fungal order Sordariales.</title>
        <authorList>
            <person name="Hensen N."/>
            <person name="Bonometti L."/>
            <person name="Westerberg I."/>
            <person name="Brannstrom I.O."/>
            <person name="Guillou S."/>
            <person name="Cros-Aarteil S."/>
            <person name="Calhoun S."/>
            <person name="Haridas S."/>
            <person name="Kuo A."/>
            <person name="Mondo S."/>
            <person name="Pangilinan J."/>
            <person name="Riley R."/>
            <person name="LaButti K."/>
            <person name="Andreopoulos B."/>
            <person name="Lipzen A."/>
            <person name="Chen C."/>
            <person name="Yan M."/>
            <person name="Daum C."/>
            <person name="Ng V."/>
            <person name="Clum A."/>
            <person name="Steindorff A."/>
            <person name="Ohm R.A."/>
            <person name="Martin F."/>
            <person name="Silar P."/>
            <person name="Natvig D.O."/>
            <person name="Lalanne C."/>
            <person name="Gautier V."/>
            <person name="Ament-Velasquez S.L."/>
            <person name="Kruys A."/>
            <person name="Hutchinson M.I."/>
            <person name="Powell A.J."/>
            <person name="Barry K."/>
            <person name="Miller A.N."/>
            <person name="Grigoriev I.V."/>
            <person name="Debuchy R."/>
            <person name="Gladieux P."/>
            <person name="Hiltunen Thoren M."/>
            <person name="Johannesson H."/>
        </authorList>
    </citation>
    <scope>NUCLEOTIDE SEQUENCE</scope>
    <source>
        <strain evidence="4">PSN293</strain>
    </source>
</reference>
<gene>
    <name evidence="4" type="ORF">QBC37DRAFT_291835</name>
</gene>
<dbReference type="SUPFAM" id="SSF51735">
    <property type="entry name" value="NAD(P)-binding Rossmann-fold domains"/>
    <property type="match status" value="1"/>
</dbReference>
<dbReference type="GO" id="GO:0005737">
    <property type="term" value="C:cytoplasm"/>
    <property type="evidence" value="ECO:0007669"/>
    <property type="project" value="TreeGrafter"/>
</dbReference>
<accession>A0AAN7B5F6</accession>
<name>A0AAN7B5F6_9PEZI</name>
<keyword evidence="5" id="KW-1185">Reference proteome</keyword>
<comment type="similarity">
    <text evidence="1">Belongs to the short-chain dehydrogenases/reductases (SDR) family.</text>
</comment>
<dbReference type="Proteomes" id="UP001301769">
    <property type="component" value="Unassembled WGS sequence"/>
</dbReference>
<comment type="caution">
    <text evidence="4">The sequence shown here is derived from an EMBL/GenBank/DDBJ whole genome shotgun (WGS) entry which is preliminary data.</text>
</comment>
<dbReference type="AlphaFoldDB" id="A0AAN7B5F6"/>
<evidence type="ECO:0000313" key="4">
    <source>
        <dbReference type="EMBL" id="KAK4210727.1"/>
    </source>
</evidence>
<dbReference type="InterPro" id="IPR051468">
    <property type="entry name" value="Fungal_SecMetab_SDRs"/>
</dbReference>
<dbReference type="InterPro" id="IPR002347">
    <property type="entry name" value="SDR_fam"/>
</dbReference>
<evidence type="ECO:0000313" key="5">
    <source>
        <dbReference type="Proteomes" id="UP001301769"/>
    </source>
</evidence>
<dbReference type="Pfam" id="PF00106">
    <property type="entry name" value="adh_short"/>
    <property type="match status" value="1"/>
</dbReference>
<dbReference type="InterPro" id="IPR036291">
    <property type="entry name" value="NAD(P)-bd_dom_sf"/>
</dbReference>
<dbReference type="PANTHER" id="PTHR43544:SF7">
    <property type="entry name" value="NADB-LER2"/>
    <property type="match status" value="1"/>
</dbReference>
<dbReference type="InterPro" id="IPR020904">
    <property type="entry name" value="Sc_DH/Rdtase_CS"/>
</dbReference>
<keyword evidence="3" id="KW-0560">Oxidoreductase</keyword>